<feature type="compositionally biased region" description="Basic and acidic residues" evidence="1">
    <location>
        <begin position="62"/>
        <end position="74"/>
    </location>
</feature>
<dbReference type="EMBL" id="VSWC01000157">
    <property type="protein sequence ID" value="KAA1074535.1"/>
    <property type="molecule type" value="Genomic_DNA"/>
</dbReference>
<accession>A0A5B0MCE9</accession>
<sequence>MITITSETVQEPSSSRPAVSTEDLLTARRRNDDYTVKNNTPRRNGGMVRGHAKAQAQLSTPEDPRKSDDSPLRF</sequence>
<keyword evidence="3" id="KW-1185">Reference proteome</keyword>
<evidence type="ECO:0000256" key="1">
    <source>
        <dbReference type="SAM" id="MobiDB-lite"/>
    </source>
</evidence>
<dbReference type="Proteomes" id="UP000324748">
    <property type="component" value="Unassembled WGS sequence"/>
</dbReference>
<comment type="caution">
    <text evidence="2">The sequence shown here is derived from an EMBL/GenBank/DDBJ whole genome shotgun (WGS) entry which is preliminary data.</text>
</comment>
<feature type="region of interest" description="Disordered" evidence="1">
    <location>
        <begin position="1"/>
        <end position="74"/>
    </location>
</feature>
<gene>
    <name evidence="2" type="ORF">PGT21_009227</name>
</gene>
<reference evidence="2 3" key="1">
    <citation type="submission" date="2019-05" db="EMBL/GenBank/DDBJ databases">
        <title>Emergence of the Ug99 lineage of the wheat stem rust pathogen through somatic hybridization.</title>
        <authorList>
            <person name="Li F."/>
            <person name="Upadhyaya N.M."/>
            <person name="Sperschneider J."/>
            <person name="Matny O."/>
            <person name="Nguyen-Phuc H."/>
            <person name="Mago R."/>
            <person name="Raley C."/>
            <person name="Miller M.E."/>
            <person name="Silverstein K.A.T."/>
            <person name="Henningsen E."/>
            <person name="Hirsch C.D."/>
            <person name="Visser B."/>
            <person name="Pretorius Z.A."/>
            <person name="Steffenson B.J."/>
            <person name="Schwessinger B."/>
            <person name="Dodds P.N."/>
            <person name="Figueroa M."/>
        </authorList>
    </citation>
    <scope>NUCLEOTIDE SEQUENCE [LARGE SCALE GENOMIC DNA]</scope>
    <source>
        <strain evidence="2">21-0</strain>
    </source>
</reference>
<proteinExistence type="predicted"/>
<protein>
    <submittedName>
        <fullName evidence="2">Uncharacterized protein</fullName>
    </submittedName>
</protein>
<evidence type="ECO:0000313" key="3">
    <source>
        <dbReference type="Proteomes" id="UP000324748"/>
    </source>
</evidence>
<name>A0A5B0MCE9_PUCGR</name>
<evidence type="ECO:0000313" key="2">
    <source>
        <dbReference type="EMBL" id="KAA1074535.1"/>
    </source>
</evidence>
<organism evidence="2 3">
    <name type="scientific">Puccinia graminis f. sp. tritici</name>
    <dbReference type="NCBI Taxonomy" id="56615"/>
    <lineage>
        <taxon>Eukaryota</taxon>
        <taxon>Fungi</taxon>
        <taxon>Dikarya</taxon>
        <taxon>Basidiomycota</taxon>
        <taxon>Pucciniomycotina</taxon>
        <taxon>Pucciniomycetes</taxon>
        <taxon>Pucciniales</taxon>
        <taxon>Pucciniaceae</taxon>
        <taxon>Puccinia</taxon>
    </lineage>
</organism>
<feature type="compositionally biased region" description="Basic and acidic residues" evidence="1">
    <location>
        <begin position="25"/>
        <end position="35"/>
    </location>
</feature>
<feature type="compositionally biased region" description="Polar residues" evidence="1">
    <location>
        <begin position="1"/>
        <end position="18"/>
    </location>
</feature>
<dbReference type="AlphaFoldDB" id="A0A5B0MCE9"/>